<evidence type="ECO:0000313" key="2">
    <source>
        <dbReference type="Proteomes" id="UP001160301"/>
    </source>
</evidence>
<protein>
    <submittedName>
        <fullName evidence="1">Uncharacterized protein</fullName>
    </submittedName>
</protein>
<comment type="caution">
    <text evidence="1">The sequence shown here is derived from an EMBL/GenBank/DDBJ whole genome shotgun (WGS) entry which is preliminary data.</text>
</comment>
<proteinExistence type="predicted"/>
<dbReference type="EMBL" id="JARZHI010000041">
    <property type="protein sequence ID" value="MDI1434377.1"/>
    <property type="molecule type" value="Genomic_DNA"/>
</dbReference>
<accession>A0ABT6P1A7</accession>
<keyword evidence="2" id="KW-1185">Reference proteome</keyword>
<dbReference type="RefSeq" id="WP_136971553.1">
    <property type="nucleotide sequence ID" value="NZ_JARZHI010000041.1"/>
</dbReference>
<dbReference type="Proteomes" id="UP001160301">
    <property type="component" value="Unassembled WGS sequence"/>
</dbReference>
<name>A0ABT6P1A7_9BACT</name>
<evidence type="ECO:0000313" key="1">
    <source>
        <dbReference type="EMBL" id="MDI1434377.1"/>
    </source>
</evidence>
<reference evidence="1 2" key="1">
    <citation type="submission" date="2023-04" db="EMBL/GenBank/DDBJ databases">
        <title>The genome sequence of Polyangium sorediatum DSM14670.</title>
        <authorList>
            <person name="Zhang X."/>
        </authorList>
    </citation>
    <scope>NUCLEOTIDE SEQUENCE [LARGE SCALE GENOMIC DNA]</scope>
    <source>
        <strain evidence="1 2">DSM 14670</strain>
    </source>
</reference>
<gene>
    <name evidence="1" type="ORF">QHF89_33065</name>
</gene>
<organism evidence="1 2">
    <name type="scientific">Polyangium sorediatum</name>
    <dbReference type="NCBI Taxonomy" id="889274"/>
    <lineage>
        <taxon>Bacteria</taxon>
        <taxon>Pseudomonadati</taxon>
        <taxon>Myxococcota</taxon>
        <taxon>Polyangia</taxon>
        <taxon>Polyangiales</taxon>
        <taxon>Polyangiaceae</taxon>
        <taxon>Polyangium</taxon>
    </lineage>
</organism>
<sequence>MAASWAALLKSLQERQEGGKALTAAVVWKEFKRQAARSNREDVKRLADVGEGMTPEDRAHFAVVVMPLLHRLDWPPAWDAARPDLILALEALLQETTSTKPDTFAAHLSESSPPKREAGIAIFGMAWGSLEVALDMLRRPCPPGELQSVAKLCQLGTVPATLAFEISKVGKPPSSEPKFDARSRYVEAFERYARAARAMNDAVGTVLFQGLDLGGVRDS</sequence>